<evidence type="ECO:0000256" key="1">
    <source>
        <dbReference type="SAM" id="Phobius"/>
    </source>
</evidence>
<reference evidence="3" key="2">
    <citation type="submission" date="2015-08" db="UniProtKB">
        <authorList>
            <consortium name="WormBaseParasite"/>
        </authorList>
    </citation>
    <scope>IDENTIFICATION</scope>
</reference>
<dbReference type="WBParaSite" id="SVE_1032100.1">
    <property type="protein sequence ID" value="SVE_1032100.1"/>
    <property type="gene ID" value="SVE_1032100"/>
</dbReference>
<protein>
    <submittedName>
        <fullName evidence="3">Ig-like domain-containing protein</fullName>
    </submittedName>
</protein>
<keyword evidence="1" id="KW-1133">Transmembrane helix</keyword>
<reference evidence="2" key="1">
    <citation type="submission" date="2014-07" db="EMBL/GenBank/DDBJ databases">
        <authorList>
            <person name="Martin A.A"/>
            <person name="De Silva N."/>
        </authorList>
    </citation>
    <scope>NUCLEOTIDE SEQUENCE</scope>
</reference>
<keyword evidence="1" id="KW-0812">Transmembrane</keyword>
<name>A0A0K0FMU2_STRVS</name>
<evidence type="ECO:0000313" key="3">
    <source>
        <dbReference type="WBParaSite" id="SVE_1032100.1"/>
    </source>
</evidence>
<evidence type="ECO:0000313" key="2">
    <source>
        <dbReference type="Proteomes" id="UP000035680"/>
    </source>
</evidence>
<dbReference type="Proteomes" id="UP000035680">
    <property type="component" value="Unassembled WGS sequence"/>
</dbReference>
<organism evidence="2 3">
    <name type="scientific">Strongyloides venezuelensis</name>
    <name type="common">Threadworm</name>
    <dbReference type="NCBI Taxonomy" id="75913"/>
    <lineage>
        <taxon>Eukaryota</taxon>
        <taxon>Metazoa</taxon>
        <taxon>Ecdysozoa</taxon>
        <taxon>Nematoda</taxon>
        <taxon>Chromadorea</taxon>
        <taxon>Rhabditida</taxon>
        <taxon>Tylenchina</taxon>
        <taxon>Panagrolaimomorpha</taxon>
        <taxon>Strongyloidoidea</taxon>
        <taxon>Strongyloididae</taxon>
        <taxon>Strongyloides</taxon>
    </lineage>
</organism>
<proteinExistence type="predicted"/>
<keyword evidence="2" id="KW-1185">Reference proteome</keyword>
<sequence length="650" mass="75499">MKFLIFLIFSQILADQVIWDGKNNDFSTNYQALLMSSQTNVAVVVGEGYVNTSSQILSESINFNKNLELRNIKILEIDISKYQPGKIGIIMRVKIGLSGGVLYMRGKRSNALLETSNDTTCQLSECEVGLYLFSNDNHKEINDIDNNDVLGIFYVKLTTSDMNLRLGKFLIYKNQFPLIICPDENWLIKENGLVFVPFETNGVSLNNFNKRYLMLAGYPRSDDTDIFVCGYIKYVDGSRLTISHEIEIRKNHEHVEDESDVAPNDEVKTFKGIGDIRNCKESTDNENYYHFIFSHNVKEYHKMKYIERDLLAKNQIYYNDNIYLYDSNGEKIEYLGSKSIKNGDALPFINPTCIREIPQLKFKLNLLSSNGNKIFESSQNIEILNVHNDMLNKDNFFKCEIVIDEATTYPYLSKFYDREMEVFLISKDDLGNRITHNKIKFKNNLEGFKKYECEIRLKNSNFKYEYPIENLTFITMPKDISIPQQNEEWKTRDDIVVQCSSRISNMAKLENIKVLLSKNLVVEFSNSKNEKNFVEEDGFIKFKYEHLFEEDVYVTNITTECIYKTLNQKTISIIKNGRLLEKIIVKKNNNINNSKKVDEDNQTKAIIGIVVGVLIIIVAIIVSIIILVRIKYTNKKKKRNHKKKDKKESY</sequence>
<accession>A0A0K0FMU2</accession>
<dbReference type="AlphaFoldDB" id="A0A0K0FMU2"/>
<keyword evidence="1" id="KW-0472">Membrane</keyword>
<feature type="transmembrane region" description="Helical" evidence="1">
    <location>
        <begin position="605"/>
        <end position="630"/>
    </location>
</feature>